<organism evidence="2 3">
    <name type="scientific">Aspergillus saccharolyticus JOP 1030-1</name>
    <dbReference type="NCBI Taxonomy" id="1450539"/>
    <lineage>
        <taxon>Eukaryota</taxon>
        <taxon>Fungi</taxon>
        <taxon>Dikarya</taxon>
        <taxon>Ascomycota</taxon>
        <taxon>Pezizomycotina</taxon>
        <taxon>Eurotiomycetes</taxon>
        <taxon>Eurotiomycetidae</taxon>
        <taxon>Eurotiales</taxon>
        <taxon>Aspergillaceae</taxon>
        <taxon>Aspergillus</taxon>
        <taxon>Aspergillus subgen. Circumdati</taxon>
    </lineage>
</organism>
<evidence type="ECO:0000313" key="2">
    <source>
        <dbReference type="EMBL" id="PYH44036.1"/>
    </source>
</evidence>
<sequence length="403" mass="45621">MHWEFVNSHDAVSATTRKRIRSHVARGKNAGKKLSRPSRLSKAHPIPTRLCIPALVHKQRAYENENDKYYIERPITDGLAFPVELAPQTRQIAQKGIAAEALRHLLRALHLLNARLAGVDSLSDDTVAAVVGMVHYERHLGHFDRAYIHVRGLRQMVNIRGGIRQLGCELSRKIFLRCDLECSIQLGRALLFSVEEVDAMSSSMVRSDLQHRATTTWPDRQRLDPGLTTLFRYATDIARIYNDIGAGVEPKLTYPAHFDILLPFGYRLLRFSPWQAARPPSLLDDLVQIGLLVFLGAFLRRLDRGITDNVLLARLLRSVADSAEVDRVTQEALLWALFVGTASIFQKDAPEWLILRAGVLMQELTLATWEDTLCLLRQFPWVNALHDAPAQHLWKRLATSCIT</sequence>
<gene>
    <name evidence="2" type="ORF">BP01DRAFT_299537</name>
</gene>
<feature type="compositionally biased region" description="Basic residues" evidence="1">
    <location>
        <begin position="16"/>
        <end position="41"/>
    </location>
</feature>
<evidence type="ECO:0000256" key="1">
    <source>
        <dbReference type="SAM" id="MobiDB-lite"/>
    </source>
</evidence>
<dbReference type="GeneID" id="37073183"/>
<dbReference type="AlphaFoldDB" id="A0A318Z9L2"/>
<proteinExistence type="predicted"/>
<reference evidence="2 3" key="1">
    <citation type="submission" date="2016-12" db="EMBL/GenBank/DDBJ databases">
        <title>The genomes of Aspergillus section Nigri reveals drivers in fungal speciation.</title>
        <authorList>
            <consortium name="DOE Joint Genome Institute"/>
            <person name="Vesth T.C."/>
            <person name="Nybo J."/>
            <person name="Theobald S."/>
            <person name="Brandl J."/>
            <person name="Frisvad J.C."/>
            <person name="Nielsen K.F."/>
            <person name="Lyhne E.K."/>
            <person name="Kogle M.E."/>
            <person name="Kuo A."/>
            <person name="Riley R."/>
            <person name="Clum A."/>
            <person name="Nolan M."/>
            <person name="Lipzen A."/>
            <person name="Salamov A."/>
            <person name="Henrissat B."/>
            <person name="Wiebenga A."/>
            <person name="De Vries R.P."/>
            <person name="Grigoriev I.V."/>
            <person name="Mortensen U.H."/>
            <person name="Andersen M.R."/>
            <person name="Baker S.E."/>
        </authorList>
    </citation>
    <scope>NUCLEOTIDE SEQUENCE [LARGE SCALE GENOMIC DNA]</scope>
    <source>
        <strain evidence="2 3">JOP 1030-1</strain>
    </source>
</reference>
<dbReference type="PANTHER" id="PTHR37540">
    <property type="entry name" value="TRANSCRIPTION FACTOR (ACR-2), PUTATIVE-RELATED-RELATED"/>
    <property type="match status" value="1"/>
</dbReference>
<name>A0A318Z9L2_9EURO</name>
<keyword evidence="3" id="KW-1185">Reference proteome</keyword>
<dbReference type="Proteomes" id="UP000248349">
    <property type="component" value="Unassembled WGS sequence"/>
</dbReference>
<protein>
    <submittedName>
        <fullName evidence="2">Uncharacterized protein</fullName>
    </submittedName>
</protein>
<dbReference type="RefSeq" id="XP_025430018.1">
    <property type="nucleotide sequence ID" value="XM_025571955.1"/>
</dbReference>
<feature type="region of interest" description="Disordered" evidence="1">
    <location>
        <begin position="1"/>
        <end position="41"/>
    </location>
</feature>
<dbReference type="OrthoDB" id="4158087at2759"/>
<accession>A0A318Z9L2</accession>
<dbReference type="STRING" id="1450539.A0A318Z9L2"/>
<dbReference type="EMBL" id="KZ821239">
    <property type="protein sequence ID" value="PYH44036.1"/>
    <property type="molecule type" value="Genomic_DNA"/>
</dbReference>
<dbReference type="PANTHER" id="PTHR37540:SF9">
    <property type="entry name" value="ZN(2)-C6 FUNGAL-TYPE DOMAIN-CONTAINING PROTEIN"/>
    <property type="match status" value="1"/>
</dbReference>
<evidence type="ECO:0000313" key="3">
    <source>
        <dbReference type="Proteomes" id="UP000248349"/>
    </source>
</evidence>